<feature type="transmembrane region" description="Helical" evidence="1">
    <location>
        <begin position="229"/>
        <end position="248"/>
    </location>
</feature>
<evidence type="ECO:0000313" key="4">
    <source>
        <dbReference type="Proteomes" id="UP000002730"/>
    </source>
</evidence>
<organism evidence="3 4">
    <name type="scientific">Clostridium cellulovorans (strain ATCC 35296 / DSM 3052 / OCM 3 / 743B)</name>
    <dbReference type="NCBI Taxonomy" id="573061"/>
    <lineage>
        <taxon>Bacteria</taxon>
        <taxon>Bacillati</taxon>
        <taxon>Bacillota</taxon>
        <taxon>Clostridia</taxon>
        <taxon>Eubacteriales</taxon>
        <taxon>Clostridiaceae</taxon>
        <taxon>Clostridium</taxon>
    </lineage>
</organism>
<feature type="transmembrane region" description="Helical" evidence="1">
    <location>
        <begin position="254"/>
        <end position="273"/>
    </location>
</feature>
<keyword evidence="1" id="KW-1133">Transmembrane helix</keyword>
<dbReference type="eggNOG" id="COG1835">
    <property type="taxonomic scope" value="Bacteria"/>
</dbReference>
<dbReference type="GO" id="GO:0000271">
    <property type="term" value="P:polysaccharide biosynthetic process"/>
    <property type="evidence" value="ECO:0007669"/>
    <property type="project" value="TreeGrafter"/>
</dbReference>
<dbReference type="STRING" id="573061.Clocel_0090"/>
<dbReference type="HOGENOM" id="CLU_005679_2_0_9"/>
<evidence type="ECO:0000256" key="1">
    <source>
        <dbReference type="SAM" id="Phobius"/>
    </source>
</evidence>
<keyword evidence="3" id="KW-0808">Transferase</keyword>
<dbReference type="PANTHER" id="PTHR23028">
    <property type="entry name" value="ACETYLTRANSFERASE"/>
    <property type="match status" value="1"/>
</dbReference>
<protein>
    <submittedName>
        <fullName evidence="3">Acyltransferase 3</fullName>
    </submittedName>
</protein>
<feature type="transmembrane region" description="Helical" evidence="1">
    <location>
        <begin position="44"/>
        <end position="68"/>
    </location>
</feature>
<dbReference type="InterPro" id="IPR050879">
    <property type="entry name" value="Acyltransferase_3"/>
</dbReference>
<dbReference type="EMBL" id="CP002160">
    <property type="protein sequence ID" value="ADL49879.1"/>
    <property type="molecule type" value="Genomic_DNA"/>
</dbReference>
<dbReference type="PANTHER" id="PTHR23028:SF53">
    <property type="entry name" value="ACYL_TRANSF_3 DOMAIN-CONTAINING PROTEIN"/>
    <property type="match status" value="1"/>
</dbReference>
<dbReference type="Proteomes" id="UP000002730">
    <property type="component" value="Chromosome"/>
</dbReference>
<feature type="transmembrane region" description="Helical" evidence="1">
    <location>
        <begin position="196"/>
        <end position="217"/>
    </location>
</feature>
<gene>
    <name evidence="3" type="ordered locus">Clocel_0090</name>
</gene>
<name>D9SNK8_CLOC7</name>
<keyword evidence="4" id="KW-1185">Reference proteome</keyword>
<feature type="transmembrane region" description="Helical" evidence="1">
    <location>
        <begin position="89"/>
        <end position="105"/>
    </location>
</feature>
<evidence type="ECO:0000259" key="2">
    <source>
        <dbReference type="Pfam" id="PF01757"/>
    </source>
</evidence>
<keyword evidence="1" id="KW-0812">Transmembrane</keyword>
<accession>D9SNK8</accession>
<dbReference type="OrthoDB" id="9796461at2"/>
<dbReference type="KEGG" id="ccb:Clocel_0090"/>
<dbReference type="InterPro" id="IPR002656">
    <property type="entry name" value="Acyl_transf_3_dom"/>
</dbReference>
<feature type="domain" description="Acyltransferase 3" evidence="2">
    <location>
        <begin position="13"/>
        <end position="343"/>
    </location>
</feature>
<dbReference type="GO" id="GO:0016747">
    <property type="term" value="F:acyltransferase activity, transferring groups other than amino-acyl groups"/>
    <property type="evidence" value="ECO:0007669"/>
    <property type="project" value="InterPro"/>
</dbReference>
<dbReference type="Pfam" id="PF01757">
    <property type="entry name" value="Acyl_transf_3"/>
    <property type="match status" value="1"/>
</dbReference>
<feature type="transmembrane region" description="Helical" evidence="1">
    <location>
        <begin position="137"/>
        <end position="156"/>
    </location>
</feature>
<feature type="transmembrane region" description="Helical" evidence="1">
    <location>
        <begin position="163"/>
        <end position="184"/>
    </location>
</feature>
<evidence type="ECO:0000313" key="3">
    <source>
        <dbReference type="EMBL" id="ADL49879.1"/>
    </source>
</evidence>
<dbReference type="AlphaFoldDB" id="D9SNK8"/>
<dbReference type="GO" id="GO:0016020">
    <property type="term" value="C:membrane"/>
    <property type="evidence" value="ECO:0007669"/>
    <property type="project" value="TreeGrafter"/>
</dbReference>
<dbReference type="RefSeq" id="WP_010075334.1">
    <property type="nucleotide sequence ID" value="NC_014393.1"/>
</dbReference>
<proteinExistence type="predicted"/>
<keyword evidence="1" id="KW-0472">Membrane</keyword>
<feature type="transmembrane region" description="Helical" evidence="1">
    <location>
        <begin position="318"/>
        <end position="346"/>
    </location>
</feature>
<feature type="transmembrane region" description="Helical" evidence="1">
    <location>
        <begin position="285"/>
        <end position="306"/>
    </location>
</feature>
<keyword evidence="3" id="KW-0012">Acyltransferase</keyword>
<reference evidence="3 4" key="1">
    <citation type="submission" date="2010-08" db="EMBL/GenBank/DDBJ databases">
        <title>Complete sequence of Clostridium cellulovorans 743B.</title>
        <authorList>
            <consortium name="US DOE Joint Genome Institute"/>
            <person name="Lucas S."/>
            <person name="Copeland A."/>
            <person name="Lapidus A."/>
            <person name="Cheng J.-F."/>
            <person name="Bruce D."/>
            <person name="Goodwin L."/>
            <person name="Pitluck S."/>
            <person name="Chertkov O."/>
            <person name="Detter J.C."/>
            <person name="Han C."/>
            <person name="Tapia R."/>
            <person name="Land M."/>
            <person name="Hauser L."/>
            <person name="Chang Y.-J."/>
            <person name="Jeffries C."/>
            <person name="Kyrpides N."/>
            <person name="Ivanova N."/>
            <person name="Mikhailova N."/>
            <person name="Hemme C.L."/>
            <person name="Woyke T."/>
        </authorList>
    </citation>
    <scope>NUCLEOTIDE SEQUENCE [LARGE SCALE GENOMIC DNA]</scope>
    <source>
        <strain evidence="4">ATCC 35296 / DSM 3052 / OCM 3 / 743B</strain>
    </source>
</reference>
<sequence>MTKEQNYIKNRVESLDWLRGLAALSIMLYHLYSWEVAPLYADSLLGRFGIYAVSIFFILSGLSMAIVYSDFIKDIKTAIAFLIRRIFRIWPLLWVVTTFNFIINIKSGFSTEQIFVYIANITTIFGFIKPEAYISTGAWSIGNEMVYYVITIIIIMAYRRKKLYGNILFVASLIIGYLFAFKFLNPNMELAKQWIIYINPFNNLFFYIGGIAIYYNLKRIDFNKYFNNISLCVAMGLFNFIPVCGNQIFITTSIWRVVFSALSFIIVIGFYKLKLDMPKFIGKPFELFGIATFGVYLIHPVVYYVIKKLISEKLKLSGYGMMGTIMIIISVSLITILLALVSYYKFELRFMKYGKRYSMISKKEKNRNLSI</sequence>
<feature type="transmembrane region" description="Helical" evidence="1">
    <location>
        <begin position="12"/>
        <end position="32"/>
    </location>
</feature>